<comment type="caution">
    <text evidence="2">The sequence shown here is derived from an EMBL/GenBank/DDBJ whole genome shotgun (WGS) entry which is preliminary data.</text>
</comment>
<dbReference type="Proteomes" id="UP000284841">
    <property type="component" value="Unassembled WGS sequence"/>
</dbReference>
<feature type="domain" description="Lipoyl-binding" evidence="1">
    <location>
        <begin position="34"/>
        <end position="93"/>
    </location>
</feature>
<proteinExistence type="predicted"/>
<evidence type="ECO:0000259" key="1">
    <source>
        <dbReference type="Pfam" id="PF00364"/>
    </source>
</evidence>
<dbReference type="CDD" id="cd06849">
    <property type="entry name" value="lipoyl_domain"/>
    <property type="match status" value="1"/>
</dbReference>
<dbReference type="InterPro" id="IPR011053">
    <property type="entry name" value="Single_hybrid_motif"/>
</dbReference>
<organism evidence="2 3">
    <name type="scientific">Emergencia timonensis</name>
    <dbReference type="NCBI Taxonomy" id="1776384"/>
    <lineage>
        <taxon>Bacteria</taxon>
        <taxon>Bacillati</taxon>
        <taxon>Bacillota</taxon>
        <taxon>Clostridia</taxon>
        <taxon>Peptostreptococcales</taxon>
        <taxon>Anaerovoracaceae</taxon>
        <taxon>Emergencia</taxon>
    </lineage>
</organism>
<dbReference type="InterPro" id="IPR000089">
    <property type="entry name" value="Biotin_lipoyl"/>
</dbReference>
<evidence type="ECO:0000313" key="2">
    <source>
        <dbReference type="EMBL" id="RHJ89632.1"/>
    </source>
</evidence>
<dbReference type="EMBL" id="QRMS01000001">
    <property type="protein sequence ID" value="RHJ89632.1"/>
    <property type="molecule type" value="Genomic_DNA"/>
</dbReference>
<keyword evidence="3" id="KW-1185">Reference proteome</keyword>
<dbReference type="Gene3D" id="2.40.50.100">
    <property type="match status" value="1"/>
</dbReference>
<protein>
    <recommendedName>
        <fullName evidence="1">Lipoyl-binding domain-containing protein</fullName>
    </recommendedName>
</protein>
<reference evidence="2 3" key="1">
    <citation type="submission" date="2018-08" db="EMBL/GenBank/DDBJ databases">
        <title>A genome reference for cultivated species of the human gut microbiota.</title>
        <authorList>
            <person name="Zou Y."/>
            <person name="Xue W."/>
            <person name="Luo G."/>
        </authorList>
    </citation>
    <scope>NUCLEOTIDE SEQUENCE [LARGE SCALE GENOMIC DNA]</scope>
    <source>
        <strain evidence="2 3">AM07-24</strain>
    </source>
</reference>
<accession>A0A415E763</accession>
<dbReference type="STRING" id="1776384.GCA_900086585_02969"/>
<dbReference type="RefSeq" id="WP_118333721.1">
    <property type="nucleotide sequence ID" value="NZ_AP025567.1"/>
</dbReference>
<dbReference type="AlphaFoldDB" id="A0A415E763"/>
<sequence>MKQPIIVPDQIMPKPMPWRNCECMKQPVDLAAKKGTLTWLTEIGETFEKGTVICEGEADKKTVEITAPCSGKLVEKVIDDECVFQAGDILGYIEN</sequence>
<gene>
    <name evidence="2" type="ORF">DW099_03400</name>
</gene>
<evidence type="ECO:0000313" key="3">
    <source>
        <dbReference type="Proteomes" id="UP000284841"/>
    </source>
</evidence>
<dbReference type="Pfam" id="PF00364">
    <property type="entry name" value="Biotin_lipoyl"/>
    <property type="match status" value="1"/>
</dbReference>
<dbReference type="OrthoDB" id="2086373at2"/>
<name>A0A415E763_9FIRM</name>
<dbReference type="SUPFAM" id="SSF51230">
    <property type="entry name" value="Single hybrid motif"/>
    <property type="match status" value="1"/>
</dbReference>